<name>A0A1E7Q466_9GAMM</name>
<keyword evidence="2" id="KW-1185">Reference proteome</keyword>
<accession>A0A1E7Q466</accession>
<proteinExistence type="predicted"/>
<sequence length="92" mass="10624">MYRNNRRAKLKVEYKDHDYHKYDDNKVFIVAGQTTPIEQLAKWSVTKADKCSLQSQVVIVTKANVRLSAVRDGTLTCPNIGFDEKVYRGFIE</sequence>
<dbReference type="RefSeq" id="WP_070048492.1">
    <property type="nucleotide sequence ID" value="NZ_CBCSDO010000003.1"/>
</dbReference>
<dbReference type="OrthoDB" id="6402302at2"/>
<comment type="caution">
    <text evidence="1">The sequence shown here is derived from an EMBL/GenBank/DDBJ whole genome shotgun (WGS) entry which is preliminary data.</text>
</comment>
<evidence type="ECO:0000313" key="1">
    <source>
        <dbReference type="EMBL" id="OEY68926.1"/>
    </source>
</evidence>
<organism evidence="1 2">
    <name type="scientific">Rheinheimera salexigens</name>
    <dbReference type="NCBI Taxonomy" id="1628148"/>
    <lineage>
        <taxon>Bacteria</taxon>
        <taxon>Pseudomonadati</taxon>
        <taxon>Pseudomonadota</taxon>
        <taxon>Gammaproteobacteria</taxon>
        <taxon>Chromatiales</taxon>
        <taxon>Chromatiaceae</taxon>
        <taxon>Rheinheimera</taxon>
    </lineage>
</organism>
<dbReference type="Proteomes" id="UP000242258">
    <property type="component" value="Unassembled WGS sequence"/>
</dbReference>
<reference evidence="2" key="1">
    <citation type="submission" date="2016-09" db="EMBL/GenBank/DDBJ databases">
        <authorList>
            <person name="Wan X."/>
            <person name="Hou S."/>
        </authorList>
    </citation>
    <scope>NUCLEOTIDE SEQUENCE [LARGE SCALE GENOMIC DNA]</scope>
    <source>
        <strain evidence="2">KH87</strain>
    </source>
</reference>
<dbReference type="AlphaFoldDB" id="A0A1E7Q466"/>
<evidence type="ECO:0000313" key="2">
    <source>
        <dbReference type="Proteomes" id="UP000242258"/>
    </source>
</evidence>
<gene>
    <name evidence="1" type="ORF">BI198_04605</name>
</gene>
<dbReference type="EMBL" id="MKEK01000001">
    <property type="protein sequence ID" value="OEY68926.1"/>
    <property type="molecule type" value="Genomic_DNA"/>
</dbReference>
<dbReference type="STRING" id="1628148.BI198_04605"/>
<protein>
    <submittedName>
        <fullName evidence="1">Uncharacterized protein</fullName>
    </submittedName>
</protein>